<dbReference type="CDD" id="cd06288">
    <property type="entry name" value="PBP1_sucrose_transcription_regulator"/>
    <property type="match status" value="1"/>
</dbReference>
<keyword evidence="3" id="KW-0804">Transcription</keyword>
<accession>A0ABP6K8N3</accession>
<dbReference type="PANTHER" id="PTHR30146">
    <property type="entry name" value="LACI-RELATED TRANSCRIPTIONAL REPRESSOR"/>
    <property type="match status" value="1"/>
</dbReference>
<dbReference type="CDD" id="cd01392">
    <property type="entry name" value="HTH_LacI"/>
    <property type="match status" value="1"/>
</dbReference>
<sequence length="391" mass="40887">MTLTDVARRAGVSVSTASKALNNRSEVAETTRLRVRRAAAELSFRPGAAPGSAAARTRTIGLLTDERDGRFAMPVLLGAENALGGEGMSAVLCDARGDPRRREHYLRTLTAGQVDGFVILGEDNDVRPSLTRDVPVPVVYVYGESDDPRDLSILADDAGGARLAAEHLLSLGRRRVGHITGPESYRAARDRLTALRGVLDGHGLGLAGGRPFHGEWSRRWGRYATRALLGAEPGVDAIFCGNDQIADGACQALADLGRLVPGDVAVVGYDNWTPLAADCHPPLTSVDPGLERMGAAAVRYLSAALDGHRASGVVRRPGRLVIRESTGPAKAAGPARTTGSVKAAGFVKAAGRAGTTGPVEAAGPAGGDRAEGGRHGEDDRPGASPRERDRR</sequence>
<evidence type="ECO:0000256" key="4">
    <source>
        <dbReference type="SAM" id="MobiDB-lite"/>
    </source>
</evidence>
<dbReference type="Gene3D" id="1.10.260.40">
    <property type="entry name" value="lambda repressor-like DNA-binding domains"/>
    <property type="match status" value="1"/>
</dbReference>
<dbReference type="Pfam" id="PF00356">
    <property type="entry name" value="LacI"/>
    <property type="match status" value="1"/>
</dbReference>
<dbReference type="SUPFAM" id="SSF53822">
    <property type="entry name" value="Periplasmic binding protein-like I"/>
    <property type="match status" value="1"/>
</dbReference>
<feature type="compositionally biased region" description="Basic and acidic residues" evidence="4">
    <location>
        <begin position="368"/>
        <end position="391"/>
    </location>
</feature>
<dbReference type="SMART" id="SM00354">
    <property type="entry name" value="HTH_LACI"/>
    <property type="match status" value="1"/>
</dbReference>
<reference evidence="7" key="1">
    <citation type="journal article" date="2019" name="Int. J. Syst. Evol. Microbiol.">
        <title>The Global Catalogue of Microorganisms (GCM) 10K type strain sequencing project: providing services to taxonomists for standard genome sequencing and annotation.</title>
        <authorList>
            <consortium name="The Broad Institute Genomics Platform"/>
            <consortium name="The Broad Institute Genome Sequencing Center for Infectious Disease"/>
            <person name="Wu L."/>
            <person name="Ma J."/>
        </authorList>
    </citation>
    <scope>NUCLEOTIDE SEQUENCE [LARGE SCALE GENOMIC DNA]</scope>
    <source>
        <strain evidence="7">JCM 3106</strain>
    </source>
</reference>
<comment type="caution">
    <text evidence="6">The sequence shown here is derived from an EMBL/GenBank/DDBJ whole genome shotgun (WGS) entry which is preliminary data.</text>
</comment>
<dbReference type="PANTHER" id="PTHR30146:SF109">
    <property type="entry name" value="HTH-TYPE TRANSCRIPTIONAL REGULATOR GALS"/>
    <property type="match status" value="1"/>
</dbReference>
<evidence type="ECO:0000256" key="2">
    <source>
        <dbReference type="ARBA" id="ARBA00023125"/>
    </source>
</evidence>
<keyword evidence="2 6" id="KW-0238">DNA-binding</keyword>
<dbReference type="PROSITE" id="PS00356">
    <property type="entry name" value="HTH_LACI_1"/>
    <property type="match status" value="1"/>
</dbReference>
<dbReference type="InterPro" id="IPR046335">
    <property type="entry name" value="LacI/GalR-like_sensor"/>
</dbReference>
<name>A0ABP6K8N3_9ACTN</name>
<keyword evidence="1" id="KW-0805">Transcription regulation</keyword>
<evidence type="ECO:0000313" key="7">
    <source>
        <dbReference type="Proteomes" id="UP001499930"/>
    </source>
</evidence>
<dbReference type="GO" id="GO:0003677">
    <property type="term" value="F:DNA binding"/>
    <property type="evidence" value="ECO:0007669"/>
    <property type="project" value="UniProtKB-KW"/>
</dbReference>
<organism evidence="6 7">
    <name type="scientific">Streptosporangium longisporum</name>
    <dbReference type="NCBI Taxonomy" id="46187"/>
    <lineage>
        <taxon>Bacteria</taxon>
        <taxon>Bacillati</taxon>
        <taxon>Actinomycetota</taxon>
        <taxon>Actinomycetes</taxon>
        <taxon>Streptosporangiales</taxon>
        <taxon>Streptosporangiaceae</taxon>
        <taxon>Streptosporangium</taxon>
    </lineage>
</organism>
<dbReference type="Pfam" id="PF13377">
    <property type="entry name" value="Peripla_BP_3"/>
    <property type="match status" value="1"/>
</dbReference>
<evidence type="ECO:0000313" key="6">
    <source>
        <dbReference type="EMBL" id="GAA2992035.1"/>
    </source>
</evidence>
<feature type="domain" description="HTH lacI-type" evidence="5">
    <location>
        <begin position="1"/>
        <end position="55"/>
    </location>
</feature>
<dbReference type="PROSITE" id="PS50932">
    <property type="entry name" value="HTH_LACI_2"/>
    <property type="match status" value="1"/>
</dbReference>
<feature type="region of interest" description="Disordered" evidence="4">
    <location>
        <begin position="350"/>
        <end position="391"/>
    </location>
</feature>
<dbReference type="InterPro" id="IPR028082">
    <property type="entry name" value="Peripla_BP_I"/>
</dbReference>
<gene>
    <name evidence="6" type="ORF">GCM10017559_10240</name>
</gene>
<evidence type="ECO:0000259" key="5">
    <source>
        <dbReference type="PROSITE" id="PS50932"/>
    </source>
</evidence>
<dbReference type="SUPFAM" id="SSF47413">
    <property type="entry name" value="lambda repressor-like DNA-binding domains"/>
    <property type="match status" value="1"/>
</dbReference>
<keyword evidence="7" id="KW-1185">Reference proteome</keyword>
<dbReference type="InterPro" id="IPR010982">
    <property type="entry name" value="Lambda_DNA-bd_dom_sf"/>
</dbReference>
<evidence type="ECO:0000256" key="3">
    <source>
        <dbReference type="ARBA" id="ARBA00023163"/>
    </source>
</evidence>
<protein>
    <submittedName>
        <fullName evidence="6">LacI family DNA-binding transcriptional regulator</fullName>
    </submittedName>
</protein>
<proteinExistence type="predicted"/>
<dbReference type="EMBL" id="BAAAWD010000006">
    <property type="protein sequence ID" value="GAA2992035.1"/>
    <property type="molecule type" value="Genomic_DNA"/>
</dbReference>
<dbReference type="InterPro" id="IPR000843">
    <property type="entry name" value="HTH_LacI"/>
</dbReference>
<dbReference type="Proteomes" id="UP001499930">
    <property type="component" value="Unassembled WGS sequence"/>
</dbReference>
<dbReference type="Gene3D" id="3.40.50.2300">
    <property type="match status" value="2"/>
</dbReference>
<evidence type="ECO:0000256" key="1">
    <source>
        <dbReference type="ARBA" id="ARBA00023015"/>
    </source>
</evidence>